<dbReference type="AlphaFoldDB" id="A0A3S1CKI5"/>
<dbReference type="Proteomes" id="UP000271624">
    <property type="component" value="Unassembled WGS sequence"/>
</dbReference>
<reference evidence="1" key="1">
    <citation type="submission" date="2018-12" db="EMBL/GenBank/DDBJ databases">
        <authorList>
            <person name="Will S."/>
            <person name="Neumann-Schaal M."/>
            <person name="Henke P."/>
        </authorList>
    </citation>
    <scope>NUCLEOTIDE SEQUENCE</scope>
    <source>
        <strain evidence="1">PCC 7102</strain>
    </source>
</reference>
<name>A0A3S1CKI5_9CYAN</name>
<accession>A0A3S1CKI5</accession>
<dbReference type="OrthoDB" id="446046at2"/>
<keyword evidence="2" id="KW-1185">Reference proteome</keyword>
<dbReference type="EMBL" id="RSCL01000052">
    <property type="protein sequence ID" value="RUS93995.1"/>
    <property type="molecule type" value="Genomic_DNA"/>
</dbReference>
<reference evidence="1" key="2">
    <citation type="journal article" date="2019" name="Genome Biol. Evol.">
        <title>Day and night: Metabolic profiles and evolutionary relationships of six axenic non-marine cyanobacteria.</title>
        <authorList>
            <person name="Will S.E."/>
            <person name="Henke P."/>
            <person name="Boedeker C."/>
            <person name="Huang S."/>
            <person name="Brinkmann H."/>
            <person name="Rohde M."/>
            <person name="Jarek M."/>
            <person name="Friedl T."/>
            <person name="Seufert S."/>
            <person name="Schumacher M."/>
            <person name="Overmann J."/>
            <person name="Neumann-Schaal M."/>
            <person name="Petersen J."/>
        </authorList>
    </citation>
    <scope>NUCLEOTIDE SEQUENCE [LARGE SCALE GENOMIC DNA]</scope>
    <source>
        <strain evidence="1">PCC 7102</strain>
    </source>
</reference>
<proteinExistence type="predicted"/>
<evidence type="ECO:0000313" key="1">
    <source>
        <dbReference type="EMBL" id="RUS93995.1"/>
    </source>
</evidence>
<gene>
    <name evidence="1" type="ORF">DSM106972_094660</name>
</gene>
<comment type="caution">
    <text evidence="1">The sequence shown here is derived from an EMBL/GenBank/DDBJ whole genome shotgun (WGS) entry which is preliminary data.</text>
</comment>
<organism evidence="1 2">
    <name type="scientific">Dulcicalothrix desertica PCC 7102</name>
    <dbReference type="NCBI Taxonomy" id="232991"/>
    <lineage>
        <taxon>Bacteria</taxon>
        <taxon>Bacillati</taxon>
        <taxon>Cyanobacteriota</taxon>
        <taxon>Cyanophyceae</taxon>
        <taxon>Nostocales</taxon>
        <taxon>Calotrichaceae</taxon>
        <taxon>Dulcicalothrix</taxon>
    </lineage>
</organism>
<protein>
    <submittedName>
        <fullName evidence="1">Uncharacterized protein</fullName>
    </submittedName>
</protein>
<evidence type="ECO:0000313" key="2">
    <source>
        <dbReference type="Proteomes" id="UP000271624"/>
    </source>
</evidence>
<dbReference type="RefSeq" id="WP_127087384.1">
    <property type="nucleotide sequence ID" value="NZ_RSCL01000052.1"/>
</dbReference>
<sequence length="96" mass="10882">MYVVKVDSKILSDRFKKLGWTTYKLAREVNRIRVSLFGEESKRTGSLVTSVAKVLDNPNNCSFKNVEAAIRAMGGEVVIRWQNVEEVVVGHEEIKL</sequence>